<evidence type="ECO:0000313" key="3">
    <source>
        <dbReference type="Proteomes" id="UP000265768"/>
    </source>
</evidence>
<feature type="chain" id="PRO_5017436402" description="PKD domain containing protein" evidence="1">
    <location>
        <begin position="27"/>
        <end position="422"/>
    </location>
</feature>
<sequence length="422" mass="44575">MRDSRALTATLAAGGLLLAATAPATAGTTGHRRVVSADPVDWTPHVLDGIVHSIAMAGNTVIVGGSFSAVQEAGADARPLPRHNLFAFDARTGRIVKDFDPHVAGPVLALAAGENGTVYAGGAFGLVNGDTQRGLARLRLDNGETVGSFGGAALRDGAVYTMARRGRHLYVGGDFTGVGGAARTALARLDAETGRADPSFTIQPAIPRYGRVKVYSLAVNSRGDRLAVDGAFMELGGLRRPQLGLIDLRRGKVAPWKSEAYAPECKETFPSYVRGLDFSPDGKYFVVVTTGGVHGKNTLCDTAARFETYKTGSRIKPTWVNHTGGDSLYSVAVTGAAVYVGGHQRWMNNPRGRDSAGPGAVSRPGIAALDSRTGRALRWNPTRERGVGVRAFLAHRNGLFVGSDTTELGRERHGRIGMFPMK</sequence>
<proteinExistence type="predicted"/>
<reference evidence="2 3" key="1">
    <citation type="submission" date="2018-09" db="EMBL/GenBank/DDBJ databases">
        <title>YIM 75507 draft genome.</title>
        <authorList>
            <person name="Tang S."/>
            <person name="Feng Y."/>
        </authorList>
    </citation>
    <scope>NUCLEOTIDE SEQUENCE [LARGE SCALE GENOMIC DNA]</scope>
    <source>
        <strain evidence="2 3">YIM 75507</strain>
    </source>
</reference>
<dbReference type="Gene3D" id="2.80.10.50">
    <property type="match status" value="1"/>
</dbReference>
<protein>
    <recommendedName>
        <fullName evidence="4">PKD domain containing protein</fullName>
    </recommendedName>
</protein>
<gene>
    <name evidence="2" type="ORF">D5H75_35400</name>
</gene>
<dbReference type="Pfam" id="PF17164">
    <property type="entry name" value="DUF5122"/>
    <property type="match status" value="1"/>
</dbReference>
<evidence type="ECO:0008006" key="4">
    <source>
        <dbReference type="Google" id="ProtNLM"/>
    </source>
</evidence>
<dbReference type="Proteomes" id="UP000265768">
    <property type="component" value="Unassembled WGS sequence"/>
</dbReference>
<evidence type="ECO:0000313" key="2">
    <source>
        <dbReference type="EMBL" id="RJL22508.1"/>
    </source>
</evidence>
<feature type="signal peptide" evidence="1">
    <location>
        <begin position="1"/>
        <end position="26"/>
    </location>
</feature>
<dbReference type="EMBL" id="QZEY01000022">
    <property type="protein sequence ID" value="RJL22508.1"/>
    <property type="molecule type" value="Genomic_DNA"/>
</dbReference>
<organism evidence="2 3">
    <name type="scientific">Bailinhaonella thermotolerans</name>
    <dbReference type="NCBI Taxonomy" id="1070861"/>
    <lineage>
        <taxon>Bacteria</taxon>
        <taxon>Bacillati</taxon>
        <taxon>Actinomycetota</taxon>
        <taxon>Actinomycetes</taxon>
        <taxon>Streptosporangiales</taxon>
        <taxon>Streptosporangiaceae</taxon>
        <taxon>Bailinhaonella</taxon>
    </lineage>
</organism>
<dbReference type="InterPro" id="IPR011047">
    <property type="entry name" value="Quinoprotein_ADH-like_sf"/>
</dbReference>
<comment type="caution">
    <text evidence="2">The sequence shown here is derived from an EMBL/GenBank/DDBJ whole genome shotgun (WGS) entry which is preliminary data.</text>
</comment>
<dbReference type="AlphaFoldDB" id="A0A3A4AAR2"/>
<dbReference type="InterPro" id="IPR013431">
    <property type="entry name" value="Delta_60_rpt"/>
</dbReference>
<dbReference type="OrthoDB" id="9802683at2"/>
<keyword evidence="3" id="KW-1185">Reference proteome</keyword>
<accession>A0A3A4AAR2</accession>
<evidence type="ECO:0000256" key="1">
    <source>
        <dbReference type="SAM" id="SignalP"/>
    </source>
</evidence>
<dbReference type="RefSeq" id="WP_119930966.1">
    <property type="nucleotide sequence ID" value="NZ_QZEY01000022.1"/>
</dbReference>
<dbReference type="SUPFAM" id="SSF50998">
    <property type="entry name" value="Quinoprotein alcohol dehydrogenase-like"/>
    <property type="match status" value="1"/>
</dbReference>
<keyword evidence="1" id="KW-0732">Signal</keyword>
<name>A0A3A4AAR2_9ACTN</name>